<organism evidence="1 2">
    <name type="scientific">Mycobacterium terramassiliense</name>
    <dbReference type="NCBI Taxonomy" id="1841859"/>
    <lineage>
        <taxon>Bacteria</taxon>
        <taxon>Bacillati</taxon>
        <taxon>Actinomycetota</taxon>
        <taxon>Actinomycetes</taxon>
        <taxon>Mycobacteriales</taxon>
        <taxon>Mycobacteriaceae</taxon>
        <taxon>Mycobacterium</taxon>
    </lineage>
</organism>
<gene>
    <name evidence="1" type="ORF">MTAB308_2986</name>
</gene>
<name>A0A2U3NDJ1_9MYCO</name>
<protein>
    <submittedName>
        <fullName evidence="1">PE family protein</fullName>
    </submittedName>
</protein>
<dbReference type="Proteomes" id="UP000241595">
    <property type="component" value="Unassembled WGS sequence"/>
</dbReference>
<accession>A0A2U3NDJ1</accession>
<evidence type="ECO:0000313" key="1">
    <source>
        <dbReference type="EMBL" id="SPM29494.1"/>
    </source>
</evidence>
<sequence>VSLTVGSSFTLLNNASGSATVAFLIGADVTSISPAGANLATGGTIPVTVTFATGHTSGTVLFGPLPLGAAGHVGNAGANGFL</sequence>
<reference evidence="1 2" key="1">
    <citation type="submission" date="2017-01" db="EMBL/GenBank/DDBJ databases">
        <authorList>
            <consortium name="Urmite Genomes"/>
        </authorList>
    </citation>
    <scope>NUCLEOTIDE SEQUENCE [LARGE SCALE GENOMIC DNA]</scope>
    <source>
        <strain evidence="1 2">AB308</strain>
    </source>
</reference>
<dbReference type="AlphaFoldDB" id="A0A2U3NDJ1"/>
<proteinExistence type="predicted"/>
<dbReference type="EMBL" id="FTRV01000013">
    <property type="protein sequence ID" value="SPM29494.1"/>
    <property type="molecule type" value="Genomic_DNA"/>
</dbReference>
<dbReference type="STRING" id="1841859.GCA_900157385_02986"/>
<evidence type="ECO:0000313" key="2">
    <source>
        <dbReference type="Proteomes" id="UP000241595"/>
    </source>
</evidence>
<keyword evidence="2" id="KW-1185">Reference proteome</keyword>
<feature type="non-terminal residue" evidence="1">
    <location>
        <position position="1"/>
    </location>
</feature>